<reference evidence="1 2" key="1">
    <citation type="journal article" date="2015" name="Nature">
        <title>rRNA introns, odd ribosomes, and small enigmatic genomes across a large radiation of phyla.</title>
        <authorList>
            <person name="Brown C.T."/>
            <person name="Hug L.A."/>
            <person name="Thomas B.C."/>
            <person name="Sharon I."/>
            <person name="Castelle C.J."/>
            <person name="Singh A."/>
            <person name="Wilkins M.J."/>
            <person name="Williams K.H."/>
            <person name="Banfield J.F."/>
        </authorList>
    </citation>
    <scope>NUCLEOTIDE SEQUENCE [LARGE SCALE GENOMIC DNA]</scope>
</reference>
<dbReference type="AlphaFoldDB" id="A0A0G1MUU5"/>
<dbReference type="Proteomes" id="UP000034504">
    <property type="component" value="Unassembled WGS sequence"/>
</dbReference>
<sequence length="189" mass="21288">MEISLLKLRRGSLYLPPPNRELTLSSALASQNVEEWWKASSEEFKKKVLAKQDKVYDIEAIGIVTAKLDDVTIFSHEYGEKHDKHTNPQVIANEDVTSITTLKKTSRAPKIGEMAYMVWVDATHNNSPATLKDLETAEGIVKVIQLGFLLHKNDERIFTGGRYTKGLDRYKYLSAVPACNVKELVALEI</sequence>
<evidence type="ECO:0000313" key="2">
    <source>
        <dbReference type="Proteomes" id="UP000034504"/>
    </source>
</evidence>
<dbReference type="EMBL" id="LCJU01000018">
    <property type="protein sequence ID" value="KKT84532.1"/>
    <property type="molecule type" value="Genomic_DNA"/>
</dbReference>
<comment type="caution">
    <text evidence="1">The sequence shown here is derived from an EMBL/GenBank/DDBJ whole genome shotgun (WGS) entry which is preliminary data.</text>
</comment>
<evidence type="ECO:0000313" key="1">
    <source>
        <dbReference type="EMBL" id="KKT84532.1"/>
    </source>
</evidence>
<organism evidence="1 2">
    <name type="scientific">candidate division WWE3 bacterium GW2011_GWC2_44_9</name>
    <dbReference type="NCBI Taxonomy" id="1619125"/>
    <lineage>
        <taxon>Bacteria</taxon>
        <taxon>Katanobacteria</taxon>
    </lineage>
</organism>
<name>A0A0G1MUU5_UNCKA</name>
<protein>
    <submittedName>
        <fullName evidence="1">Uncharacterized protein</fullName>
    </submittedName>
</protein>
<gene>
    <name evidence="1" type="ORF">UW82_C0018G0010</name>
</gene>
<proteinExistence type="predicted"/>
<accession>A0A0G1MUU5</accession>